<keyword evidence="1" id="KW-1133">Transmembrane helix</keyword>
<sequence length="679" mass="74916">MAEVLHSEDGSKLEVGTRTPKLENEINGEEVEYLNVAGPLLPLLAQQGPQEGKEKGEVLWVAEFQRATEYLNLLYDLAISSVLSVFGNNHHILNGASIAAYFSYFLIIWWVWASQVVYDSRFQANDWIHRLFKFLQLGAFTYIGVFAQNFDPSNVIAPPDSSSSSSIAQYQSAKAWKGAAIAYALSRLLLSFQYFYVALITQAPERRKRWDSFVIPIVTTLLSATFWLISGLLTLSSAAKLVLGYGGLVIEVVVTIAASTRESAIAPSSGMLGGRFADLTLVILAEGVLSIVTTLAEVVSGFGLNSGGSKLNGYSECISSLVVVFGTWHFIFHAFDHEQRFRNRRTSLVWAFLHLPLHFVILLLLLSLNGVAVYGNIDGGVTVLTNDFVQFLDQVGLVSTSSLDGLLTNNVLLQFNKLGLSPPVKDELDRVNQQAINLDFYINTTGVPPPAFDPFVEQLTYFSYVMWTAAQSYSINLGPNTTDLYNQLSATSSDWNGTDQDMVNLETSTNTTYMQFCFSYTVDIAAPAQLFLPSAGALIILAALLTVFRTYGIPDEEEKTSQLWDVSGQIRSIGRADIIPIYPKLARAPRKWQVVVAVWDWLPFTLHMIVGIVLCVLAALDIPLNLLSSPIDSLLNVGWVLPLVAISYGGLMVLDCIVLVLARKARGGRFIHRIHEKEE</sequence>
<feature type="transmembrane region" description="Helical" evidence="1">
    <location>
        <begin position="594"/>
        <end position="619"/>
    </location>
</feature>
<dbReference type="AlphaFoldDB" id="M5G7V8"/>
<dbReference type="RefSeq" id="XP_040628864.1">
    <property type="nucleotide sequence ID" value="XM_040776888.1"/>
</dbReference>
<feature type="transmembrane region" description="Helical" evidence="1">
    <location>
        <begin position="347"/>
        <end position="368"/>
    </location>
</feature>
<dbReference type="PANTHER" id="PTHR42101:SF1">
    <property type="entry name" value="LOW TEMPERATURE REQUIREMENT A"/>
    <property type="match status" value="1"/>
</dbReference>
<feature type="transmembrane region" description="Helical" evidence="1">
    <location>
        <begin position="279"/>
        <end position="298"/>
    </location>
</feature>
<dbReference type="Pfam" id="PF06772">
    <property type="entry name" value="LtrA"/>
    <property type="match status" value="1"/>
</dbReference>
<dbReference type="EMBL" id="JH795863">
    <property type="protein sequence ID" value="EJU01967.1"/>
    <property type="molecule type" value="Genomic_DNA"/>
</dbReference>
<name>M5G7V8_DACPD</name>
<evidence type="ECO:0000313" key="2">
    <source>
        <dbReference type="EMBL" id="EJU01967.1"/>
    </source>
</evidence>
<dbReference type="OrthoDB" id="3198598at2759"/>
<feature type="transmembrane region" description="Helical" evidence="1">
    <location>
        <begin position="213"/>
        <end position="235"/>
    </location>
</feature>
<dbReference type="Proteomes" id="UP000030653">
    <property type="component" value="Unassembled WGS sequence"/>
</dbReference>
<feature type="transmembrane region" description="Helical" evidence="1">
    <location>
        <begin position="98"/>
        <end position="118"/>
    </location>
</feature>
<proteinExistence type="predicted"/>
<feature type="transmembrane region" description="Helical" evidence="1">
    <location>
        <begin position="180"/>
        <end position="201"/>
    </location>
</feature>
<accession>M5G7V8</accession>
<dbReference type="STRING" id="1858805.M5G7V8"/>
<evidence type="ECO:0000256" key="1">
    <source>
        <dbReference type="SAM" id="Phobius"/>
    </source>
</evidence>
<dbReference type="HOGENOM" id="CLU_362091_0_0_1"/>
<feature type="transmembrane region" description="Helical" evidence="1">
    <location>
        <begin position="639"/>
        <end position="662"/>
    </location>
</feature>
<keyword evidence="3" id="KW-1185">Reference proteome</keyword>
<evidence type="ECO:0000313" key="3">
    <source>
        <dbReference type="Proteomes" id="UP000030653"/>
    </source>
</evidence>
<dbReference type="GeneID" id="63691950"/>
<feature type="transmembrane region" description="Helical" evidence="1">
    <location>
        <begin position="318"/>
        <end position="335"/>
    </location>
</feature>
<feature type="transmembrane region" description="Helical" evidence="1">
    <location>
        <begin position="530"/>
        <end position="551"/>
    </location>
</feature>
<feature type="transmembrane region" description="Helical" evidence="1">
    <location>
        <begin position="130"/>
        <end position="150"/>
    </location>
</feature>
<dbReference type="PANTHER" id="PTHR42101">
    <property type="entry name" value="CHROMOSOME 16, WHOLE GENOME SHOTGUN SEQUENCE"/>
    <property type="match status" value="1"/>
</dbReference>
<keyword evidence="1" id="KW-0812">Transmembrane</keyword>
<dbReference type="InterPro" id="IPR010640">
    <property type="entry name" value="Low_temperature_requirement_A"/>
</dbReference>
<evidence type="ECO:0008006" key="4">
    <source>
        <dbReference type="Google" id="ProtNLM"/>
    </source>
</evidence>
<organism evidence="2 3">
    <name type="scientific">Dacryopinax primogenitus (strain DJM 731)</name>
    <name type="common">Brown rot fungus</name>
    <dbReference type="NCBI Taxonomy" id="1858805"/>
    <lineage>
        <taxon>Eukaryota</taxon>
        <taxon>Fungi</taxon>
        <taxon>Dikarya</taxon>
        <taxon>Basidiomycota</taxon>
        <taxon>Agaricomycotina</taxon>
        <taxon>Dacrymycetes</taxon>
        <taxon>Dacrymycetales</taxon>
        <taxon>Dacrymycetaceae</taxon>
        <taxon>Dacryopinax</taxon>
    </lineage>
</organism>
<reference evidence="2 3" key="1">
    <citation type="journal article" date="2012" name="Science">
        <title>The Paleozoic origin of enzymatic lignin decomposition reconstructed from 31 fungal genomes.</title>
        <authorList>
            <person name="Floudas D."/>
            <person name="Binder M."/>
            <person name="Riley R."/>
            <person name="Barry K."/>
            <person name="Blanchette R.A."/>
            <person name="Henrissat B."/>
            <person name="Martinez A.T."/>
            <person name="Otillar R."/>
            <person name="Spatafora J.W."/>
            <person name="Yadav J.S."/>
            <person name="Aerts A."/>
            <person name="Benoit I."/>
            <person name="Boyd A."/>
            <person name="Carlson A."/>
            <person name="Copeland A."/>
            <person name="Coutinho P.M."/>
            <person name="de Vries R.P."/>
            <person name="Ferreira P."/>
            <person name="Findley K."/>
            <person name="Foster B."/>
            <person name="Gaskell J."/>
            <person name="Glotzer D."/>
            <person name="Gorecki P."/>
            <person name="Heitman J."/>
            <person name="Hesse C."/>
            <person name="Hori C."/>
            <person name="Igarashi K."/>
            <person name="Jurgens J.A."/>
            <person name="Kallen N."/>
            <person name="Kersten P."/>
            <person name="Kohler A."/>
            <person name="Kuees U."/>
            <person name="Kumar T.K.A."/>
            <person name="Kuo A."/>
            <person name="LaButti K."/>
            <person name="Larrondo L.F."/>
            <person name="Lindquist E."/>
            <person name="Ling A."/>
            <person name="Lombard V."/>
            <person name="Lucas S."/>
            <person name="Lundell T."/>
            <person name="Martin R."/>
            <person name="McLaughlin D.J."/>
            <person name="Morgenstern I."/>
            <person name="Morin E."/>
            <person name="Murat C."/>
            <person name="Nagy L.G."/>
            <person name="Nolan M."/>
            <person name="Ohm R.A."/>
            <person name="Patyshakuliyeva A."/>
            <person name="Rokas A."/>
            <person name="Ruiz-Duenas F.J."/>
            <person name="Sabat G."/>
            <person name="Salamov A."/>
            <person name="Samejima M."/>
            <person name="Schmutz J."/>
            <person name="Slot J.C."/>
            <person name="St John F."/>
            <person name="Stenlid J."/>
            <person name="Sun H."/>
            <person name="Sun S."/>
            <person name="Syed K."/>
            <person name="Tsang A."/>
            <person name="Wiebenga A."/>
            <person name="Young D."/>
            <person name="Pisabarro A."/>
            <person name="Eastwood D.C."/>
            <person name="Martin F."/>
            <person name="Cullen D."/>
            <person name="Grigoriev I.V."/>
            <person name="Hibbett D.S."/>
        </authorList>
    </citation>
    <scope>NUCLEOTIDE SEQUENCE [LARGE SCALE GENOMIC DNA]</scope>
    <source>
        <strain evidence="2 3">DJM-731 SS1</strain>
    </source>
</reference>
<keyword evidence="1" id="KW-0472">Membrane</keyword>
<protein>
    <recommendedName>
        <fullName evidence="4">Low temperature requirement A</fullName>
    </recommendedName>
</protein>
<gene>
    <name evidence="2" type="ORF">DACRYDRAFT_89007</name>
</gene>
<feature type="transmembrane region" description="Helical" evidence="1">
    <location>
        <begin position="241"/>
        <end position="258"/>
    </location>
</feature>